<dbReference type="KEGG" id="dto:TOL2_C06750"/>
<dbReference type="InterPro" id="IPR009057">
    <property type="entry name" value="Homeodomain-like_sf"/>
</dbReference>
<dbReference type="Pfam" id="PF00440">
    <property type="entry name" value="TetR_N"/>
    <property type="match status" value="1"/>
</dbReference>
<dbReference type="HOGENOM" id="CLU_069356_12_5_7"/>
<reference evidence="5 6" key="1">
    <citation type="journal article" date="2013" name="Environ. Microbiol.">
        <title>Complete genome, catabolic sub-proteomes and key-metabolites of Desulfobacula toluolica Tol2, a marine, aromatic compound-degrading, sulfate-reducing bacterium.</title>
        <authorList>
            <person name="Wohlbrand L."/>
            <person name="Jacob J.H."/>
            <person name="Kube M."/>
            <person name="Mussmann M."/>
            <person name="Jarling R."/>
            <person name="Beck A."/>
            <person name="Amann R."/>
            <person name="Wilkes H."/>
            <person name="Reinhardt R."/>
            <person name="Rabus R."/>
        </authorList>
    </citation>
    <scope>NUCLEOTIDE SEQUENCE [LARGE SCALE GENOMIC DNA]</scope>
    <source>
        <strain evidence="6">DSM 7467 / Tol2</strain>
    </source>
</reference>
<evidence type="ECO:0000313" key="6">
    <source>
        <dbReference type="Proteomes" id="UP000007347"/>
    </source>
</evidence>
<dbReference type="AlphaFoldDB" id="K0N407"/>
<evidence type="ECO:0000259" key="4">
    <source>
        <dbReference type="PROSITE" id="PS50977"/>
    </source>
</evidence>
<evidence type="ECO:0000256" key="2">
    <source>
        <dbReference type="PROSITE-ProRule" id="PRU00335"/>
    </source>
</evidence>
<proteinExistence type="predicted"/>
<dbReference type="Proteomes" id="UP000007347">
    <property type="component" value="Chromosome"/>
</dbReference>
<dbReference type="PANTHER" id="PTHR43479:SF11">
    <property type="entry name" value="ACREF_ENVCD OPERON REPRESSOR-RELATED"/>
    <property type="match status" value="1"/>
</dbReference>
<dbReference type="OrthoDB" id="5523834at2"/>
<name>K0N407_DESTT</name>
<accession>K0N407</accession>
<dbReference type="PANTHER" id="PTHR43479">
    <property type="entry name" value="ACREF/ENVCD OPERON REPRESSOR-RELATED"/>
    <property type="match status" value="1"/>
</dbReference>
<sequence length="216" mass="25054">MGRFKKSKTPLSGGDVPTQIKNPELVSKRRRQIIDSTVKLFIEHGYHKTTTRMIAKAANFSIGSLYEYVSSKEDLLYLVCNAIHEEVRDAVEKALSNKDKGKERLAEAIRQYFYVCDKMGDHILLMYQVTQFLPEKWKKRVLVNELDITDVFINALSSLSGKDIFPTLDAKILNLVGHNISVLGQMWAFRRWHMQRNFTIEEYIDIQTDFIFGLIF</sequence>
<dbReference type="GO" id="GO:0003677">
    <property type="term" value="F:DNA binding"/>
    <property type="evidence" value="ECO:0007669"/>
    <property type="project" value="UniProtKB-UniRule"/>
</dbReference>
<dbReference type="InterPro" id="IPR050624">
    <property type="entry name" value="HTH-type_Tx_Regulator"/>
</dbReference>
<evidence type="ECO:0000256" key="3">
    <source>
        <dbReference type="SAM" id="MobiDB-lite"/>
    </source>
</evidence>
<dbReference type="SUPFAM" id="SSF46689">
    <property type="entry name" value="Homeodomain-like"/>
    <property type="match status" value="1"/>
</dbReference>
<dbReference type="PRINTS" id="PR00455">
    <property type="entry name" value="HTHTETR"/>
</dbReference>
<evidence type="ECO:0000256" key="1">
    <source>
        <dbReference type="ARBA" id="ARBA00023125"/>
    </source>
</evidence>
<feature type="region of interest" description="Disordered" evidence="3">
    <location>
        <begin position="1"/>
        <end position="22"/>
    </location>
</feature>
<dbReference type="Gene3D" id="1.10.357.10">
    <property type="entry name" value="Tetracycline Repressor, domain 2"/>
    <property type="match status" value="1"/>
</dbReference>
<dbReference type="InterPro" id="IPR001647">
    <property type="entry name" value="HTH_TetR"/>
</dbReference>
<keyword evidence="6" id="KW-1185">Reference proteome</keyword>
<feature type="domain" description="HTH tetR-type" evidence="4">
    <location>
        <begin position="27"/>
        <end position="87"/>
    </location>
</feature>
<evidence type="ECO:0000313" key="5">
    <source>
        <dbReference type="EMBL" id="CCK78844.1"/>
    </source>
</evidence>
<protein>
    <submittedName>
        <fullName evidence="5">Transcriptional regulator, TetR family</fullName>
    </submittedName>
</protein>
<gene>
    <name evidence="5" type="ordered locus">TOL2_C06750</name>
</gene>
<organism evidence="5 6">
    <name type="scientific">Desulfobacula toluolica (strain DSM 7467 / Tol2)</name>
    <dbReference type="NCBI Taxonomy" id="651182"/>
    <lineage>
        <taxon>Bacteria</taxon>
        <taxon>Pseudomonadati</taxon>
        <taxon>Thermodesulfobacteriota</taxon>
        <taxon>Desulfobacteria</taxon>
        <taxon>Desulfobacterales</taxon>
        <taxon>Desulfobacteraceae</taxon>
        <taxon>Desulfobacula</taxon>
    </lineage>
</organism>
<keyword evidence="1 2" id="KW-0238">DNA-binding</keyword>
<dbReference type="RefSeq" id="WP_014956196.1">
    <property type="nucleotide sequence ID" value="NC_018645.1"/>
</dbReference>
<dbReference type="STRING" id="651182.TOL2_C06750"/>
<dbReference type="EMBL" id="FO203503">
    <property type="protein sequence ID" value="CCK78844.1"/>
    <property type="molecule type" value="Genomic_DNA"/>
</dbReference>
<dbReference type="PROSITE" id="PS50977">
    <property type="entry name" value="HTH_TETR_2"/>
    <property type="match status" value="1"/>
</dbReference>
<dbReference type="Gene3D" id="1.10.10.60">
    <property type="entry name" value="Homeodomain-like"/>
    <property type="match status" value="1"/>
</dbReference>
<feature type="DNA-binding region" description="H-T-H motif" evidence="2">
    <location>
        <begin position="50"/>
        <end position="69"/>
    </location>
</feature>